<comment type="caution">
    <text evidence="3">The sequence shown here is derived from an EMBL/GenBank/DDBJ whole genome shotgun (WGS) entry which is preliminary data.</text>
</comment>
<sequence length="244" mass="26511">MAVFAATFTGGHTRGGIQWIAVGIAALATGSTAWLGIRRELRTGSANRRLNATLQQFAALQPMLDNLKSVSAAVTYSGVVDAEQGLRRQALQMLVDRTGKQVDESTRMRSLFYRWDGTIYRLEQPYAGRRTLRPRETFDPAAEKQAFRSVHDLAAAFESRLLPDVTKADGTHFEQYLNCAYRSVISVAVHHDGVNYGILMIDSDVPDSLTTADLEFAQLVAAAIAAGRSRVEVRAAAGGSLPGP</sequence>
<name>A0A7W5FDJ6_9ACTN</name>
<accession>A0A7W5FDJ6</accession>
<organism evidence="3 4">
    <name type="scientific">Actinoplanes campanulatus</name>
    <dbReference type="NCBI Taxonomy" id="113559"/>
    <lineage>
        <taxon>Bacteria</taxon>
        <taxon>Bacillati</taxon>
        <taxon>Actinomycetota</taxon>
        <taxon>Actinomycetes</taxon>
        <taxon>Micromonosporales</taxon>
        <taxon>Micromonosporaceae</taxon>
        <taxon>Actinoplanes</taxon>
    </lineage>
</organism>
<evidence type="ECO:0000313" key="4">
    <source>
        <dbReference type="Proteomes" id="UP000590749"/>
    </source>
</evidence>
<evidence type="ECO:0000259" key="2">
    <source>
        <dbReference type="Pfam" id="PF01590"/>
    </source>
</evidence>
<dbReference type="Gene3D" id="3.30.450.40">
    <property type="match status" value="1"/>
</dbReference>
<feature type="transmembrane region" description="Helical" evidence="1">
    <location>
        <begin position="17"/>
        <end position="37"/>
    </location>
</feature>
<evidence type="ECO:0000313" key="3">
    <source>
        <dbReference type="EMBL" id="MBB3094377.1"/>
    </source>
</evidence>
<reference evidence="3 4" key="1">
    <citation type="submission" date="2020-08" db="EMBL/GenBank/DDBJ databases">
        <title>Genomic Encyclopedia of Type Strains, Phase III (KMG-III): the genomes of soil and plant-associated and newly described type strains.</title>
        <authorList>
            <person name="Whitman W."/>
        </authorList>
    </citation>
    <scope>NUCLEOTIDE SEQUENCE [LARGE SCALE GENOMIC DNA]</scope>
    <source>
        <strain evidence="3 4">CECT 3287</strain>
    </source>
</reference>
<dbReference type="InterPro" id="IPR029016">
    <property type="entry name" value="GAF-like_dom_sf"/>
</dbReference>
<evidence type="ECO:0000256" key="1">
    <source>
        <dbReference type="SAM" id="Phobius"/>
    </source>
</evidence>
<dbReference type="EMBL" id="JACHXF010000003">
    <property type="protein sequence ID" value="MBB3094377.1"/>
    <property type="molecule type" value="Genomic_DNA"/>
</dbReference>
<proteinExistence type="predicted"/>
<dbReference type="InterPro" id="IPR003018">
    <property type="entry name" value="GAF"/>
</dbReference>
<dbReference type="Proteomes" id="UP000590749">
    <property type="component" value="Unassembled WGS sequence"/>
</dbReference>
<dbReference type="RefSeq" id="WP_183218658.1">
    <property type="nucleotide sequence ID" value="NZ_BOME01000015.1"/>
</dbReference>
<dbReference type="SUPFAM" id="SSF55781">
    <property type="entry name" value="GAF domain-like"/>
    <property type="match status" value="1"/>
</dbReference>
<keyword evidence="4" id="KW-1185">Reference proteome</keyword>
<gene>
    <name evidence="3" type="ORF">FHR83_002029</name>
</gene>
<keyword evidence="1" id="KW-0812">Transmembrane</keyword>
<dbReference type="Pfam" id="PF01590">
    <property type="entry name" value="GAF"/>
    <property type="match status" value="1"/>
</dbReference>
<keyword evidence="1" id="KW-0472">Membrane</keyword>
<dbReference type="AlphaFoldDB" id="A0A7W5FDJ6"/>
<feature type="domain" description="GAF" evidence="2">
    <location>
        <begin position="94"/>
        <end position="226"/>
    </location>
</feature>
<protein>
    <recommendedName>
        <fullName evidence="2">GAF domain-containing protein</fullName>
    </recommendedName>
</protein>
<keyword evidence="1" id="KW-1133">Transmembrane helix</keyword>